<evidence type="ECO:0000256" key="4">
    <source>
        <dbReference type="ARBA" id="ARBA00022839"/>
    </source>
</evidence>
<sequence length="538" mass="60721">MNWVKRESFVRINKKDTIKQQIAKIRGIQDIDTFLNPPESAVHSPYLLKNIEEAAERIIRALQNGERIAVSADVDADGVTSTAILIRYLRQFTDNVYYTYHQRGAGHGIENQIKMIDKDTKLIVVLDSSTNSTEACMSLQKRGYDVIIADHHGYERENPYALIVNPQLDDSPNKALSGAAVTYKLIQVIDDRLGTGTTEDFLDLVAVGLVADIMDMSVMENRYLVKEGLKNINNTGLLAILTNAKADMDALSSTTIGFTIAPMLNGVARMDRIELALELLVEDDFDKCKKLVKEMVKVNDERKAKEKSLTEMYEDQINPEDKVLIVVGTDPSKSFNGLVAQKIAQKYKRPTLVVRDSGKEVAGSFRSFNDFKIRTYLQNTPLVKTAVGHEYAGGVTILTENLPELRAKINSDLADEEFKAIVEFDLEFEGKDITLDLVEQLQEINRITGNGFEKVKVKINNLMVEERIVMGKNNDAIKIKTDCLDAIRFREDSEYASDLGMFDIMSLVGELNINKYFNWKFRKEIVSIQAFLDDYQLD</sequence>
<keyword evidence="3" id="KW-0378">Hydrolase</keyword>
<comment type="similarity">
    <text evidence="1">Belongs to the RecJ family.</text>
</comment>
<dbReference type="Pfam" id="PF01368">
    <property type="entry name" value="DHH"/>
    <property type="match status" value="1"/>
</dbReference>
<evidence type="ECO:0000259" key="6">
    <source>
        <dbReference type="Pfam" id="PF17768"/>
    </source>
</evidence>
<evidence type="ECO:0000256" key="1">
    <source>
        <dbReference type="ARBA" id="ARBA00005915"/>
    </source>
</evidence>
<dbReference type="AlphaFoldDB" id="A0A9X6YIX2"/>
<dbReference type="Pfam" id="PF17768">
    <property type="entry name" value="RecJ_OB"/>
    <property type="match status" value="1"/>
</dbReference>
<keyword evidence="4" id="KW-0269">Exonuclease</keyword>
<gene>
    <name evidence="7" type="ORF">CON01_00805</name>
</gene>
<evidence type="ECO:0000313" key="7">
    <source>
        <dbReference type="EMBL" id="PED16421.1"/>
    </source>
</evidence>
<evidence type="ECO:0000256" key="3">
    <source>
        <dbReference type="ARBA" id="ARBA00022801"/>
    </source>
</evidence>
<dbReference type="Gene3D" id="3.90.1640.30">
    <property type="match status" value="1"/>
</dbReference>
<dbReference type="PANTHER" id="PTHR30255:SF2">
    <property type="entry name" value="SINGLE-STRANDED-DNA-SPECIFIC EXONUCLEASE RECJ"/>
    <property type="match status" value="1"/>
</dbReference>
<feature type="domain" description="RecJ OB" evidence="6">
    <location>
        <begin position="425"/>
        <end position="516"/>
    </location>
</feature>
<evidence type="ECO:0000256" key="2">
    <source>
        <dbReference type="ARBA" id="ARBA00022722"/>
    </source>
</evidence>
<evidence type="ECO:0000259" key="5">
    <source>
        <dbReference type="Pfam" id="PF01368"/>
    </source>
</evidence>
<dbReference type="InterPro" id="IPR001667">
    <property type="entry name" value="DDH_dom"/>
</dbReference>
<dbReference type="InterPro" id="IPR041122">
    <property type="entry name" value="RecJ_OB"/>
</dbReference>
<reference evidence="7 8" key="1">
    <citation type="submission" date="2017-09" db="EMBL/GenBank/DDBJ databases">
        <title>Large-scale bioinformatics analysis of Bacillus genomes uncovers conserved roles of natural products in bacterial physiology.</title>
        <authorList>
            <consortium name="Agbiome Team Llc"/>
            <person name="Bleich R.M."/>
            <person name="Grubbs K.J."/>
            <person name="Santa Maria K.C."/>
            <person name="Allen S.E."/>
            <person name="Farag S."/>
            <person name="Shank E.A."/>
            <person name="Bowers A."/>
        </authorList>
    </citation>
    <scope>NUCLEOTIDE SEQUENCE [LARGE SCALE GENOMIC DNA]</scope>
    <source>
        <strain evidence="7 8">AFS094940</strain>
    </source>
</reference>
<proteinExistence type="inferred from homology"/>
<dbReference type="RefSeq" id="WP_097877066.1">
    <property type="nucleotide sequence ID" value="NZ_NUIV01000047.1"/>
</dbReference>
<dbReference type="GO" id="GO:0004527">
    <property type="term" value="F:exonuclease activity"/>
    <property type="evidence" value="ECO:0007669"/>
    <property type="project" value="UniProtKB-KW"/>
</dbReference>
<accession>A0A9X6YIX2</accession>
<evidence type="ECO:0000313" key="8">
    <source>
        <dbReference type="Proteomes" id="UP000220127"/>
    </source>
</evidence>
<name>A0A9X6YIX2_BACTU</name>
<dbReference type="SUPFAM" id="SSF64182">
    <property type="entry name" value="DHH phosphoesterases"/>
    <property type="match status" value="1"/>
</dbReference>
<dbReference type="PANTHER" id="PTHR30255">
    <property type="entry name" value="SINGLE-STRANDED-DNA-SPECIFIC EXONUCLEASE RECJ"/>
    <property type="match status" value="1"/>
</dbReference>
<dbReference type="InterPro" id="IPR038763">
    <property type="entry name" value="DHH_sf"/>
</dbReference>
<dbReference type="Proteomes" id="UP000220127">
    <property type="component" value="Unassembled WGS sequence"/>
</dbReference>
<comment type="caution">
    <text evidence="7">The sequence shown here is derived from an EMBL/GenBank/DDBJ whole genome shotgun (WGS) entry which is preliminary data.</text>
</comment>
<feature type="domain" description="DDH" evidence="5">
    <location>
        <begin position="67"/>
        <end position="208"/>
    </location>
</feature>
<protein>
    <recommendedName>
        <fullName evidence="9">Single-stranded-DNA-specific exonuclease RecJ</fullName>
    </recommendedName>
</protein>
<keyword evidence="2" id="KW-0540">Nuclease</keyword>
<evidence type="ECO:0008006" key="9">
    <source>
        <dbReference type="Google" id="ProtNLM"/>
    </source>
</evidence>
<dbReference type="Gene3D" id="3.10.310.30">
    <property type="match status" value="1"/>
</dbReference>
<organism evidence="7 8">
    <name type="scientific">Bacillus thuringiensis</name>
    <dbReference type="NCBI Taxonomy" id="1428"/>
    <lineage>
        <taxon>Bacteria</taxon>
        <taxon>Bacillati</taxon>
        <taxon>Bacillota</taxon>
        <taxon>Bacilli</taxon>
        <taxon>Bacillales</taxon>
        <taxon>Bacillaceae</taxon>
        <taxon>Bacillus</taxon>
        <taxon>Bacillus cereus group</taxon>
    </lineage>
</organism>
<dbReference type="InterPro" id="IPR051673">
    <property type="entry name" value="SSDNA_exonuclease_RecJ"/>
</dbReference>
<dbReference type="EMBL" id="NVMD01000002">
    <property type="protein sequence ID" value="PED16421.1"/>
    <property type="molecule type" value="Genomic_DNA"/>
</dbReference>